<dbReference type="InterPro" id="IPR018711">
    <property type="entry name" value="NAGPA"/>
</dbReference>
<dbReference type="AlphaFoldDB" id="A0A7W9W9K5"/>
<reference evidence="2 3" key="1">
    <citation type="submission" date="2020-08" db="EMBL/GenBank/DDBJ databases">
        <title>Genomic Encyclopedia of Type Strains, Phase IV (KMG-IV): sequencing the most valuable type-strain genomes for metagenomic binning, comparative biology and taxonomic classification.</title>
        <authorList>
            <person name="Goeker M."/>
        </authorList>
    </citation>
    <scope>NUCLEOTIDE SEQUENCE [LARGE SCALE GENOMIC DNA]</scope>
    <source>
        <strain evidence="2 3">DSM 23562</strain>
    </source>
</reference>
<name>A0A7W9W9K5_ARMRO</name>
<dbReference type="Proteomes" id="UP000520814">
    <property type="component" value="Unassembled WGS sequence"/>
</dbReference>
<gene>
    <name evidence="2" type="ORF">HNQ39_005220</name>
</gene>
<evidence type="ECO:0000259" key="1">
    <source>
        <dbReference type="Pfam" id="PF09992"/>
    </source>
</evidence>
<dbReference type="RefSeq" id="WP_184203479.1">
    <property type="nucleotide sequence ID" value="NZ_JACHGW010000006.1"/>
</dbReference>
<accession>A0A7W9W9K5</accession>
<keyword evidence="3" id="KW-1185">Reference proteome</keyword>
<dbReference type="PANTHER" id="PTHR40446:SF2">
    <property type="entry name" value="N-ACETYLGLUCOSAMINE-1-PHOSPHODIESTER ALPHA-N-ACETYLGLUCOSAMINIDASE"/>
    <property type="match status" value="1"/>
</dbReference>
<dbReference type="EMBL" id="JACHGW010000006">
    <property type="protein sequence ID" value="MBB6053386.1"/>
    <property type="molecule type" value="Genomic_DNA"/>
</dbReference>
<evidence type="ECO:0000313" key="3">
    <source>
        <dbReference type="Proteomes" id="UP000520814"/>
    </source>
</evidence>
<dbReference type="Pfam" id="PF09992">
    <property type="entry name" value="NAGPA"/>
    <property type="match status" value="1"/>
</dbReference>
<proteinExistence type="predicted"/>
<organism evidence="2 3">
    <name type="scientific">Armatimonas rosea</name>
    <dbReference type="NCBI Taxonomy" id="685828"/>
    <lineage>
        <taxon>Bacteria</taxon>
        <taxon>Bacillati</taxon>
        <taxon>Armatimonadota</taxon>
        <taxon>Armatimonadia</taxon>
        <taxon>Armatimonadales</taxon>
        <taxon>Armatimonadaceae</taxon>
        <taxon>Armatimonas</taxon>
    </lineage>
</organism>
<feature type="domain" description="Phosphodiester glycosidase" evidence="1">
    <location>
        <begin position="222"/>
        <end position="378"/>
    </location>
</feature>
<protein>
    <submittedName>
        <fullName evidence="2">Uncharacterized protein YigE (DUF2233 family)</fullName>
    </submittedName>
</protein>
<evidence type="ECO:0000313" key="2">
    <source>
        <dbReference type="EMBL" id="MBB6053386.1"/>
    </source>
</evidence>
<dbReference type="PANTHER" id="PTHR40446">
    <property type="entry name" value="N-ACETYLGLUCOSAMINE-1-PHOSPHODIESTER ALPHA-N-ACETYLGLUCOSAMINIDASE"/>
    <property type="match status" value="1"/>
</dbReference>
<sequence length="570" mass="58807">MFTPLVAFVALFCVSAPAVKKKVVVRQLAPGVELLQEVTPSGDKDGPLVVTTVRIDPKVKGVRVEAALGGGGVWANDATLGREIPSKTVARRKAVAGINAGFFPFAGNPIGLHVENGELVTEPGLPRTAFVLLDDGTVSFPRFSFEGTVNGGALQGLNRKPGKGNELLLFTPIFADKTLKTDGRVEVIVEGVPLPLKLGSIVTGKVAAVREGGLTPLAPGTLVLSAGGDSVDWLKGWAKPGEAVTIALKATPLDRKLDPSKILQAVTGSGRLLAGGKFALDLKAEKIGASFSTTRHPRTAVGVTADGKLLFVTVDGRQASLSRGASLTELAGIMLALGAVEAVNLDGGGSSACAVRGAVANSPSEGVERPVADSLLVFAEESSMPQSEVALPTQPQVLTVGETRSFPLPEGVDSASVAWTVAGGIGFVDQEGSFRALRAGKGALVLWRGTQASRIPLVVVKSGAKATPEPKLDNAAFVPQAVFNDDGTQLTITIANSEGDKLGSEAIQLTVTGGTVVSNPVSTDSRGVASVTIQWDTATAPDARQVKVSSPLKRFQSVIVKPAKKLPTQK</sequence>
<comment type="caution">
    <text evidence="2">The sequence shown here is derived from an EMBL/GenBank/DDBJ whole genome shotgun (WGS) entry which is preliminary data.</text>
</comment>